<dbReference type="EMBL" id="JAULSV010000005">
    <property type="protein sequence ID" value="KAK0642957.1"/>
    <property type="molecule type" value="Genomic_DNA"/>
</dbReference>
<accession>A0AA39Y143</accession>
<evidence type="ECO:0008006" key="3">
    <source>
        <dbReference type="Google" id="ProtNLM"/>
    </source>
</evidence>
<evidence type="ECO:0000313" key="1">
    <source>
        <dbReference type="EMBL" id="KAK0642957.1"/>
    </source>
</evidence>
<reference evidence="1" key="1">
    <citation type="submission" date="2023-06" db="EMBL/GenBank/DDBJ databases">
        <title>Genome-scale phylogeny and comparative genomics of the fungal order Sordariales.</title>
        <authorList>
            <consortium name="Lawrence Berkeley National Laboratory"/>
            <person name="Hensen N."/>
            <person name="Bonometti L."/>
            <person name="Westerberg I."/>
            <person name="Brannstrom I.O."/>
            <person name="Guillou S."/>
            <person name="Cros-Aarteil S."/>
            <person name="Calhoun S."/>
            <person name="Haridas S."/>
            <person name="Kuo A."/>
            <person name="Mondo S."/>
            <person name="Pangilinan J."/>
            <person name="Riley R."/>
            <person name="Labutti K."/>
            <person name="Andreopoulos B."/>
            <person name="Lipzen A."/>
            <person name="Chen C."/>
            <person name="Yanf M."/>
            <person name="Daum C."/>
            <person name="Ng V."/>
            <person name="Clum A."/>
            <person name="Steindorff A."/>
            <person name="Ohm R."/>
            <person name="Martin F."/>
            <person name="Silar P."/>
            <person name="Natvig D."/>
            <person name="Lalanne C."/>
            <person name="Gautier V."/>
            <person name="Ament-Velasquez S.L."/>
            <person name="Kruys A."/>
            <person name="Hutchinson M.I."/>
            <person name="Powell A.J."/>
            <person name="Barry K."/>
            <person name="Miller A.N."/>
            <person name="Grigoriev I.V."/>
            <person name="Debuchy R."/>
            <person name="Gladieux P."/>
            <person name="Thoren M.H."/>
            <person name="Johannesson H."/>
        </authorList>
    </citation>
    <scope>NUCLEOTIDE SEQUENCE</scope>
    <source>
        <strain evidence="1">SMH2532-1</strain>
    </source>
</reference>
<dbReference type="AlphaFoldDB" id="A0AA39Y143"/>
<name>A0AA39Y143_9PEZI</name>
<proteinExistence type="predicted"/>
<comment type="caution">
    <text evidence="1">The sequence shown here is derived from an EMBL/GenBank/DDBJ whole genome shotgun (WGS) entry which is preliminary data.</text>
</comment>
<protein>
    <recommendedName>
        <fullName evidence="3">F-box domain-containing protein</fullName>
    </recommendedName>
</protein>
<gene>
    <name evidence="1" type="ORF">B0T16DRAFT_459152</name>
</gene>
<dbReference type="Proteomes" id="UP001174936">
    <property type="component" value="Unassembled WGS sequence"/>
</dbReference>
<organism evidence="1 2">
    <name type="scientific">Cercophora newfieldiana</name>
    <dbReference type="NCBI Taxonomy" id="92897"/>
    <lineage>
        <taxon>Eukaryota</taxon>
        <taxon>Fungi</taxon>
        <taxon>Dikarya</taxon>
        <taxon>Ascomycota</taxon>
        <taxon>Pezizomycotina</taxon>
        <taxon>Sordariomycetes</taxon>
        <taxon>Sordariomycetidae</taxon>
        <taxon>Sordariales</taxon>
        <taxon>Lasiosphaeriaceae</taxon>
        <taxon>Cercophora</taxon>
    </lineage>
</organism>
<sequence length="223" mass="25022">MPALPNLPIEILETILEALCSPDYAWDGGDLATPSQTLVSLSQSCQVLHDLTAQHLYRHPEPNNWLLTRTLITRPDLAQLVRRLWLEHDYDDSDIPPEVSDFYVRRIDEGNTASNTDTEYYHLDLIKQEGLGGAPSDVISSLCPNLEEFSCNNVLSGTPYFWTPNSMMKLKTVTLCNEPCDRIGAGLEDFEPLLFAAPNIEEIQFQLRLFPRDNCSVASPEAG</sequence>
<evidence type="ECO:0000313" key="2">
    <source>
        <dbReference type="Proteomes" id="UP001174936"/>
    </source>
</evidence>
<keyword evidence="2" id="KW-1185">Reference proteome</keyword>